<name>A0A9P7YQZ6_9HELO</name>
<dbReference type="FunFam" id="3.40.800.20:FF:000007">
    <property type="entry name" value="Histone deacetylase"/>
    <property type="match status" value="1"/>
</dbReference>
<comment type="catalytic activity">
    <reaction evidence="9">
        <text>N(6)-acetyl-L-lysyl-[histone] + H2O = L-lysyl-[histone] + acetate</text>
        <dbReference type="Rhea" id="RHEA:58196"/>
        <dbReference type="Rhea" id="RHEA-COMP:9845"/>
        <dbReference type="Rhea" id="RHEA-COMP:11338"/>
        <dbReference type="ChEBI" id="CHEBI:15377"/>
        <dbReference type="ChEBI" id="CHEBI:29969"/>
        <dbReference type="ChEBI" id="CHEBI:30089"/>
        <dbReference type="ChEBI" id="CHEBI:61930"/>
        <dbReference type="EC" id="3.5.1.98"/>
    </reaction>
</comment>
<keyword evidence="12" id="KW-0479">Metal-binding</keyword>
<evidence type="ECO:0000256" key="10">
    <source>
        <dbReference type="PIRSR" id="PIRSR037913-1"/>
    </source>
</evidence>
<protein>
    <recommendedName>
        <fullName evidence="2 9">Histone deacetylase</fullName>
        <ecNumber evidence="2 9">3.5.1.98</ecNumber>
    </recommendedName>
</protein>
<comment type="caution">
    <text evidence="15">The sequence shown here is derived from an EMBL/GenBank/DDBJ whole genome shotgun (WGS) entry which is preliminary data.</text>
</comment>
<evidence type="ECO:0000256" key="5">
    <source>
        <dbReference type="ARBA" id="ARBA00023015"/>
    </source>
</evidence>
<proteinExistence type="inferred from homology"/>
<evidence type="ECO:0000256" key="1">
    <source>
        <dbReference type="ARBA" id="ARBA00004123"/>
    </source>
</evidence>
<keyword evidence="5 9" id="KW-0805">Transcription regulation</keyword>
<dbReference type="Pfam" id="PF00850">
    <property type="entry name" value="Hist_deacetyl"/>
    <property type="match status" value="1"/>
</dbReference>
<keyword evidence="7 9" id="KW-0539">Nucleus</keyword>
<dbReference type="InterPro" id="IPR000286">
    <property type="entry name" value="HDACs"/>
</dbReference>
<keyword evidence="4 9" id="KW-0156">Chromatin regulator</keyword>
<dbReference type="PANTHER" id="PTHR10625">
    <property type="entry name" value="HISTONE DEACETYLASE HDAC1-RELATED"/>
    <property type="match status" value="1"/>
</dbReference>
<dbReference type="GO" id="GO:0034967">
    <property type="term" value="C:Set3 complex"/>
    <property type="evidence" value="ECO:0007669"/>
    <property type="project" value="UniProtKB-ARBA"/>
</dbReference>
<feature type="domain" description="Histone deacetylase" evidence="14">
    <location>
        <begin position="68"/>
        <end position="362"/>
    </location>
</feature>
<dbReference type="EC" id="3.5.1.98" evidence="2 9"/>
<organism evidence="15 16">
    <name type="scientific">Amylocarpus encephaloides</name>
    <dbReference type="NCBI Taxonomy" id="45428"/>
    <lineage>
        <taxon>Eukaryota</taxon>
        <taxon>Fungi</taxon>
        <taxon>Dikarya</taxon>
        <taxon>Ascomycota</taxon>
        <taxon>Pezizomycotina</taxon>
        <taxon>Leotiomycetes</taxon>
        <taxon>Helotiales</taxon>
        <taxon>Helotiales incertae sedis</taxon>
        <taxon>Amylocarpus</taxon>
    </lineage>
</organism>
<dbReference type="GO" id="GO:0070210">
    <property type="term" value="C:Rpd3L-Expanded complex"/>
    <property type="evidence" value="ECO:0007669"/>
    <property type="project" value="TreeGrafter"/>
</dbReference>
<feature type="binding site" evidence="11">
    <location>
        <position position="348"/>
    </location>
    <ligand>
        <name>substrate</name>
    </ligand>
</feature>
<comment type="subcellular location">
    <subcellularLocation>
        <location evidence="1 9">Nucleus</location>
    </subcellularLocation>
</comment>
<keyword evidence="16" id="KW-1185">Reference proteome</keyword>
<evidence type="ECO:0000256" key="3">
    <source>
        <dbReference type="ARBA" id="ARBA00022801"/>
    </source>
</evidence>
<evidence type="ECO:0000256" key="8">
    <source>
        <dbReference type="ARBA" id="ARBA00061569"/>
    </source>
</evidence>
<feature type="binding site" evidence="12">
    <location>
        <position position="215"/>
    </location>
    <ligand>
        <name>a divalent metal cation</name>
        <dbReference type="ChEBI" id="CHEBI:60240"/>
    </ligand>
</feature>
<gene>
    <name evidence="15" type="ORF">BJ875DRAFT_57272</name>
</gene>
<evidence type="ECO:0000256" key="6">
    <source>
        <dbReference type="ARBA" id="ARBA00023163"/>
    </source>
</evidence>
<dbReference type="PANTHER" id="PTHR10625:SF36">
    <property type="entry name" value="HISTONE DEACETYLASE 3"/>
    <property type="match status" value="1"/>
</dbReference>
<evidence type="ECO:0000256" key="9">
    <source>
        <dbReference type="PIRNR" id="PIRNR037913"/>
    </source>
</evidence>
<evidence type="ECO:0000313" key="15">
    <source>
        <dbReference type="EMBL" id="KAG9238354.1"/>
    </source>
</evidence>
<dbReference type="Proteomes" id="UP000824998">
    <property type="component" value="Unassembled WGS sequence"/>
</dbReference>
<dbReference type="GO" id="GO:0040029">
    <property type="term" value="P:epigenetic regulation of gene expression"/>
    <property type="evidence" value="ECO:0007669"/>
    <property type="project" value="TreeGrafter"/>
</dbReference>
<dbReference type="GO" id="GO:0046872">
    <property type="term" value="F:metal ion binding"/>
    <property type="evidence" value="ECO:0007669"/>
    <property type="project" value="UniProtKB-KW"/>
</dbReference>
<reference evidence="15" key="1">
    <citation type="journal article" date="2021" name="IMA Fungus">
        <title>Genomic characterization of three marine fungi, including Emericellopsis atlantica sp. nov. with signatures of a generalist lifestyle and marine biomass degradation.</title>
        <authorList>
            <person name="Hagestad O.C."/>
            <person name="Hou L."/>
            <person name="Andersen J.H."/>
            <person name="Hansen E.H."/>
            <person name="Altermark B."/>
            <person name="Li C."/>
            <person name="Kuhnert E."/>
            <person name="Cox R.J."/>
            <person name="Crous P.W."/>
            <person name="Spatafora J.W."/>
            <person name="Lail K."/>
            <person name="Amirebrahimi M."/>
            <person name="Lipzen A."/>
            <person name="Pangilinan J."/>
            <person name="Andreopoulos W."/>
            <person name="Hayes R.D."/>
            <person name="Ng V."/>
            <person name="Grigoriev I.V."/>
            <person name="Jackson S.A."/>
            <person name="Sutton T.D.S."/>
            <person name="Dobson A.D.W."/>
            <person name="Rama T."/>
        </authorList>
    </citation>
    <scope>NUCLEOTIDE SEQUENCE</scope>
    <source>
        <strain evidence="15">TRa018bII</strain>
    </source>
</reference>
<evidence type="ECO:0000259" key="14">
    <source>
        <dbReference type="Pfam" id="PF00850"/>
    </source>
</evidence>
<dbReference type="SUPFAM" id="SSF52768">
    <property type="entry name" value="Arginase/deacetylase"/>
    <property type="match status" value="1"/>
</dbReference>
<dbReference type="InterPro" id="IPR003084">
    <property type="entry name" value="HDAC_I/II"/>
</dbReference>
<dbReference type="EMBL" id="MU251371">
    <property type="protein sequence ID" value="KAG9238354.1"/>
    <property type="molecule type" value="Genomic_DNA"/>
</dbReference>
<keyword evidence="3 9" id="KW-0378">Hydrolase</keyword>
<evidence type="ECO:0000256" key="12">
    <source>
        <dbReference type="PIRSR" id="PIRSR037913-3"/>
    </source>
</evidence>
<evidence type="ECO:0000256" key="2">
    <source>
        <dbReference type="ARBA" id="ARBA00012111"/>
    </source>
</evidence>
<dbReference type="PIRSF" id="PIRSF037913">
    <property type="entry name" value="His_deacetylse_1"/>
    <property type="match status" value="1"/>
</dbReference>
<keyword evidence="6 9" id="KW-0804">Transcription</keyword>
<evidence type="ECO:0000256" key="4">
    <source>
        <dbReference type="ARBA" id="ARBA00022853"/>
    </source>
</evidence>
<feature type="binding site" evidence="11">
    <location>
        <position position="188"/>
    </location>
    <ligand>
        <name>substrate</name>
    </ligand>
</feature>
<dbReference type="InterPro" id="IPR037138">
    <property type="entry name" value="His_deacetylse_dom_sf"/>
</dbReference>
<dbReference type="PRINTS" id="PR01271">
    <property type="entry name" value="HISDACETLASE"/>
</dbReference>
<dbReference type="PRINTS" id="PR01270">
    <property type="entry name" value="HDASUPER"/>
</dbReference>
<feature type="binding site" evidence="12">
    <location>
        <position position="309"/>
    </location>
    <ligand>
        <name>a divalent metal cation</name>
        <dbReference type="ChEBI" id="CHEBI:60240"/>
    </ligand>
</feature>
<dbReference type="InterPro" id="IPR023696">
    <property type="entry name" value="Ureohydrolase_dom_sf"/>
</dbReference>
<evidence type="ECO:0000256" key="13">
    <source>
        <dbReference type="SAM" id="MobiDB-lite"/>
    </source>
</evidence>
<accession>A0A9P7YQZ6</accession>
<feature type="compositionally biased region" description="Basic and acidic residues" evidence="13">
    <location>
        <begin position="452"/>
        <end position="468"/>
    </location>
</feature>
<sequence length="477" mass="53287">MLYSMPLASNGVVQEWRPLGQQGDAENARLLSDVSREIQTNGIIRPKGYNVSWHSNPDIEKHHFGHAHPMKPWRLTLAKGLIMSYGMHTAMDTYVSRQATREELEDFHSADYLEYLKTAKVALPDDDYPKDFNLGGSDCPIFEGLFNYCSMYAGASIDAARKLCNNESDIAINWSGGLHHAKKAEASGFCYVNDIVLAILQLLRKHPRVLYIDIDVHHGDGVEEAFWSTDRVMTLSIHKYDGLNFFPGTGDLERTGPDSEGNPGAHHAINVPLNDGIDDDQYVWLFKTLVGLCVERFQPTAIVLQCGADSLAGDRLGRFNVQVQGHGACVAYCKSLNIPLLLVGGGGYTPRNVARAWAHETSIAIGCDSTLDPIIPIHTPYRTHFRHETIFPTLSEILAGENRPNKNSEKKVREIVASITEQLRFVNRAPSVQSSSIPPDLTAFKDDIEDRLREEREEVDQELRRNKEQGLSGAMEY</sequence>
<feature type="active site" description="Proton acceptor" evidence="10">
    <location>
        <position position="180"/>
    </location>
</feature>
<dbReference type="GO" id="GO:0141221">
    <property type="term" value="F:histone deacetylase activity, hydrolytic mechanism"/>
    <property type="evidence" value="ECO:0007669"/>
    <property type="project" value="UniProtKB-EC"/>
</dbReference>
<evidence type="ECO:0000313" key="16">
    <source>
        <dbReference type="Proteomes" id="UP000824998"/>
    </source>
</evidence>
<evidence type="ECO:0000256" key="11">
    <source>
        <dbReference type="PIRSR" id="PIRSR037913-2"/>
    </source>
</evidence>
<feature type="binding site" evidence="11">
    <location>
        <position position="138"/>
    </location>
    <ligand>
        <name>substrate</name>
    </ligand>
</feature>
<evidence type="ECO:0000256" key="7">
    <source>
        <dbReference type="ARBA" id="ARBA00023242"/>
    </source>
</evidence>
<dbReference type="Gene3D" id="3.40.800.20">
    <property type="entry name" value="Histone deacetylase domain"/>
    <property type="match status" value="1"/>
</dbReference>
<dbReference type="InterPro" id="IPR023801">
    <property type="entry name" value="His_deacetylse_dom"/>
</dbReference>
<feature type="binding site" evidence="12">
    <location>
        <position position="217"/>
    </location>
    <ligand>
        <name>a divalent metal cation</name>
        <dbReference type="ChEBI" id="CHEBI:60240"/>
    </ligand>
</feature>
<feature type="region of interest" description="Disordered" evidence="13">
    <location>
        <begin position="452"/>
        <end position="477"/>
    </location>
</feature>
<comment type="similarity">
    <text evidence="8 9">Belongs to the histone deacetylase family. HD Type 1 subfamily.</text>
</comment>
<dbReference type="AlphaFoldDB" id="A0A9P7YQZ6"/>
<dbReference type="OrthoDB" id="1918432at2759"/>